<feature type="signal peptide" evidence="1">
    <location>
        <begin position="1"/>
        <end position="19"/>
    </location>
</feature>
<dbReference type="AlphaFoldDB" id="A0A067T7V5"/>
<protein>
    <recommendedName>
        <fullName evidence="4">Secreted protein</fullName>
    </recommendedName>
</protein>
<evidence type="ECO:0000313" key="2">
    <source>
        <dbReference type="EMBL" id="KDR79290.1"/>
    </source>
</evidence>
<sequence>MPESLLGVVLIVIGELVRGADPRGRDGGIRTQRRMLGCCVRRQASRARVHCERLKRCLRLVRRESGGDEGRRDAAGTGNSVRLGWVVGDLKLRVVGRRI</sequence>
<gene>
    <name evidence="2" type="ORF">GALMADRAFT_1231913</name>
</gene>
<dbReference type="Proteomes" id="UP000027222">
    <property type="component" value="Unassembled WGS sequence"/>
</dbReference>
<dbReference type="HOGENOM" id="CLU_2320567_0_0_1"/>
<evidence type="ECO:0000256" key="1">
    <source>
        <dbReference type="SAM" id="SignalP"/>
    </source>
</evidence>
<evidence type="ECO:0000313" key="3">
    <source>
        <dbReference type="Proteomes" id="UP000027222"/>
    </source>
</evidence>
<accession>A0A067T7V5</accession>
<evidence type="ECO:0008006" key="4">
    <source>
        <dbReference type="Google" id="ProtNLM"/>
    </source>
</evidence>
<keyword evidence="1" id="KW-0732">Signal</keyword>
<feature type="chain" id="PRO_5001648954" description="Secreted protein" evidence="1">
    <location>
        <begin position="20"/>
        <end position="99"/>
    </location>
</feature>
<organism evidence="2 3">
    <name type="scientific">Galerina marginata (strain CBS 339.88)</name>
    <dbReference type="NCBI Taxonomy" id="685588"/>
    <lineage>
        <taxon>Eukaryota</taxon>
        <taxon>Fungi</taxon>
        <taxon>Dikarya</taxon>
        <taxon>Basidiomycota</taxon>
        <taxon>Agaricomycotina</taxon>
        <taxon>Agaricomycetes</taxon>
        <taxon>Agaricomycetidae</taxon>
        <taxon>Agaricales</taxon>
        <taxon>Agaricineae</taxon>
        <taxon>Strophariaceae</taxon>
        <taxon>Galerina</taxon>
    </lineage>
</organism>
<proteinExistence type="predicted"/>
<dbReference type="EMBL" id="KL142373">
    <property type="protein sequence ID" value="KDR79290.1"/>
    <property type="molecule type" value="Genomic_DNA"/>
</dbReference>
<reference evidence="3" key="1">
    <citation type="journal article" date="2014" name="Proc. Natl. Acad. Sci. U.S.A.">
        <title>Extensive sampling of basidiomycete genomes demonstrates inadequacy of the white-rot/brown-rot paradigm for wood decay fungi.</title>
        <authorList>
            <person name="Riley R."/>
            <person name="Salamov A.A."/>
            <person name="Brown D.W."/>
            <person name="Nagy L.G."/>
            <person name="Floudas D."/>
            <person name="Held B.W."/>
            <person name="Levasseur A."/>
            <person name="Lombard V."/>
            <person name="Morin E."/>
            <person name="Otillar R."/>
            <person name="Lindquist E.A."/>
            <person name="Sun H."/>
            <person name="LaButti K.M."/>
            <person name="Schmutz J."/>
            <person name="Jabbour D."/>
            <person name="Luo H."/>
            <person name="Baker S.E."/>
            <person name="Pisabarro A.G."/>
            <person name="Walton J.D."/>
            <person name="Blanchette R.A."/>
            <person name="Henrissat B."/>
            <person name="Martin F."/>
            <person name="Cullen D."/>
            <person name="Hibbett D.S."/>
            <person name="Grigoriev I.V."/>
        </authorList>
    </citation>
    <scope>NUCLEOTIDE SEQUENCE [LARGE SCALE GENOMIC DNA]</scope>
    <source>
        <strain evidence="3">CBS 339.88</strain>
    </source>
</reference>
<keyword evidence="3" id="KW-1185">Reference proteome</keyword>
<name>A0A067T7V5_GALM3</name>